<accession>A0A0A8JAH4</accession>
<dbReference type="PANTHER" id="PTHR10791">
    <property type="entry name" value="RAG1-ACTIVATING PROTEIN 1"/>
    <property type="match status" value="1"/>
</dbReference>
<keyword evidence="7 13" id="KW-0812">Transmembrane</keyword>
<reference evidence="14" key="1">
    <citation type="submission" date="2014-01" db="EMBL/GenBank/DDBJ databases">
        <title>Herbivory-induced expression of glucose transporter gene of the brown planthopper, Nilaparvata lugens.</title>
        <authorList>
            <person name="Kikuta S."/>
            <person name="Kobayashi T."/>
            <person name="Kikawada T."/>
            <person name="Suetsugu Y."/>
            <person name="Sato R."/>
            <person name="Nakashima R."/>
            <person name="Noda H."/>
        </authorList>
    </citation>
    <scope>NUCLEOTIDE SEQUENCE</scope>
    <source>
        <strain evidence="14">NlSWEET1</strain>
    </source>
</reference>
<feature type="transmembrane region" description="Helical" evidence="13">
    <location>
        <begin position="191"/>
        <end position="209"/>
    </location>
</feature>
<dbReference type="GO" id="GO:0000139">
    <property type="term" value="C:Golgi membrane"/>
    <property type="evidence" value="ECO:0007669"/>
    <property type="project" value="UniProtKB-SubCell"/>
</dbReference>
<protein>
    <recommendedName>
        <fullName evidence="13">Sugar transporter SWEET</fullName>
    </recommendedName>
</protein>
<dbReference type="InterPro" id="IPR047664">
    <property type="entry name" value="SWEET"/>
</dbReference>
<evidence type="ECO:0000256" key="5">
    <source>
        <dbReference type="ARBA" id="ARBA00022475"/>
    </source>
</evidence>
<dbReference type="GO" id="GO:0051119">
    <property type="term" value="F:sugar transmembrane transporter activity"/>
    <property type="evidence" value="ECO:0007669"/>
    <property type="project" value="InterPro"/>
</dbReference>
<dbReference type="PANTHER" id="PTHR10791:SF112">
    <property type="entry name" value="SUGAR TRANSPORTER SWEET1"/>
    <property type="match status" value="1"/>
</dbReference>
<sequence length="226" mass="26116">MILEDIKEILIVTATVSTILQFMSGMLVCQKFMKKGSTEQESGFPFIAGFLSCSLWFRYGLMIEDQATVLVNFIGTILMFACVVTYYLFTPRKKVVMRQMFIVLIVIVVTHLYARYEENTKLAIKRFGLITCCTSLVFFAAPLSNLYHVIRMKNTETLPFPLILMTWVVSLQWYTYGVIIKNTFMQYPNMIGFVLASFQLLLFVIYPSYQSPNVYLKDQSARLIIQ</sequence>
<comment type="function">
    <text evidence="12">Mediates both low-affinity uptake and efflux of sugar across the membrane.</text>
</comment>
<feature type="transmembrane region" description="Helical" evidence="13">
    <location>
        <begin position="9"/>
        <end position="28"/>
    </location>
</feature>
<dbReference type="InterPro" id="IPR004316">
    <property type="entry name" value="SWEET_rpt"/>
</dbReference>
<proteinExistence type="evidence at transcript level"/>
<comment type="similarity">
    <text evidence="3 13">Belongs to the SWEET sugar transporter family.</text>
</comment>
<evidence type="ECO:0000256" key="1">
    <source>
        <dbReference type="ARBA" id="ARBA00004651"/>
    </source>
</evidence>
<feature type="transmembrane region" description="Helical" evidence="13">
    <location>
        <begin position="43"/>
        <end position="61"/>
    </location>
</feature>
<organism evidence="14">
    <name type="scientific">Nilaparvata lugens</name>
    <name type="common">Brown planthopper</name>
    <dbReference type="NCBI Taxonomy" id="108931"/>
    <lineage>
        <taxon>Eukaryota</taxon>
        <taxon>Metazoa</taxon>
        <taxon>Ecdysozoa</taxon>
        <taxon>Arthropoda</taxon>
        <taxon>Hexapoda</taxon>
        <taxon>Insecta</taxon>
        <taxon>Pterygota</taxon>
        <taxon>Neoptera</taxon>
        <taxon>Paraneoptera</taxon>
        <taxon>Hemiptera</taxon>
        <taxon>Auchenorrhyncha</taxon>
        <taxon>Fulgoroidea</taxon>
        <taxon>Delphacidae</taxon>
        <taxon>Delphacinae</taxon>
        <taxon>Nilaparvata</taxon>
    </lineage>
</organism>
<keyword evidence="9 13" id="KW-1133">Transmembrane helix</keyword>
<evidence type="ECO:0000256" key="3">
    <source>
        <dbReference type="ARBA" id="ARBA00007809"/>
    </source>
</evidence>
<evidence type="ECO:0000256" key="4">
    <source>
        <dbReference type="ARBA" id="ARBA00022448"/>
    </source>
</evidence>
<dbReference type="Pfam" id="PF03083">
    <property type="entry name" value="MtN3_slv"/>
    <property type="match status" value="2"/>
</dbReference>
<keyword evidence="4 13" id="KW-0813">Transport</keyword>
<dbReference type="FunFam" id="1.20.1280.290:FF:000004">
    <property type="entry name" value="Sugar transporter SWEET"/>
    <property type="match status" value="1"/>
</dbReference>
<gene>
    <name evidence="14" type="primary">SWEET</name>
</gene>
<dbReference type="EMBL" id="AB901081">
    <property type="protein sequence ID" value="BAQ02381.1"/>
    <property type="molecule type" value="mRNA"/>
</dbReference>
<dbReference type="SMR" id="A0A0A8JAH4"/>
<evidence type="ECO:0000256" key="9">
    <source>
        <dbReference type="ARBA" id="ARBA00022989"/>
    </source>
</evidence>
<evidence type="ECO:0000256" key="13">
    <source>
        <dbReference type="RuleBase" id="RU910715"/>
    </source>
</evidence>
<evidence type="ECO:0000313" key="14">
    <source>
        <dbReference type="EMBL" id="BAQ02381.1"/>
    </source>
</evidence>
<evidence type="ECO:0000256" key="12">
    <source>
        <dbReference type="ARBA" id="ARBA00055578"/>
    </source>
</evidence>
<comment type="subcellular location">
    <subcellularLocation>
        <location evidence="1 13">Cell membrane</location>
        <topology evidence="1 13">Multi-pass membrane protein</topology>
    </subcellularLocation>
    <subcellularLocation>
        <location evidence="2">Golgi apparatus membrane</location>
        <topology evidence="2">Multi-pass membrane protein</topology>
    </subcellularLocation>
</comment>
<keyword evidence="8" id="KW-0677">Repeat</keyword>
<evidence type="ECO:0000256" key="7">
    <source>
        <dbReference type="ARBA" id="ARBA00022692"/>
    </source>
</evidence>
<feature type="transmembrane region" description="Helical" evidence="13">
    <location>
        <begin position="68"/>
        <end position="89"/>
    </location>
</feature>
<feature type="transmembrane region" description="Helical" evidence="13">
    <location>
        <begin position="95"/>
        <end position="114"/>
    </location>
</feature>
<feature type="transmembrane region" description="Helical" evidence="13">
    <location>
        <begin position="159"/>
        <end position="179"/>
    </location>
</feature>
<dbReference type="OrthoDB" id="409725at2759"/>
<feature type="transmembrane region" description="Helical" evidence="13">
    <location>
        <begin position="126"/>
        <end position="147"/>
    </location>
</feature>
<comment type="function">
    <text evidence="13">Mediates sugar transport across membranes.</text>
</comment>
<evidence type="ECO:0000256" key="11">
    <source>
        <dbReference type="ARBA" id="ARBA00023136"/>
    </source>
</evidence>
<dbReference type="AlphaFoldDB" id="A0A0A8JAH4"/>
<evidence type="ECO:0000256" key="10">
    <source>
        <dbReference type="ARBA" id="ARBA00023034"/>
    </source>
</evidence>
<dbReference type="Gene3D" id="1.20.1280.290">
    <property type="match status" value="2"/>
</dbReference>
<dbReference type="FunFam" id="1.20.1280.290:FF:000010">
    <property type="entry name" value="Sugar transporter SWEET"/>
    <property type="match status" value="1"/>
</dbReference>
<evidence type="ECO:0000256" key="6">
    <source>
        <dbReference type="ARBA" id="ARBA00022597"/>
    </source>
</evidence>
<evidence type="ECO:0000256" key="8">
    <source>
        <dbReference type="ARBA" id="ARBA00022737"/>
    </source>
</evidence>
<keyword evidence="6 13" id="KW-0762">Sugar transport</keyword>
<name>A0A0A8JAH4_NILLU</name>
<dbReference type="GO" id="GO:0005886">
    <property type="term" value="C:plasma membrane"/>
    <property type="evidence" value="ECO:0007669"/>
    <property type="project" value="UniProtKB-SubCell"/>
</dbReference>
<keyword evidence="10" id="KW-0333">Golgi apparatus</keyword>
<keyword evidence="5" id="KW-1003">Cell membrane</keyword>
<evidence type="ECO:0000256" key="2">
    <source>
        <dbReference type="ARBA" id="ARBA00004653"/>
    </source>
</evidence>
<keyword evidence="11 13" id="KW-0472">Membrane</keyword>